<protein>
    <recommendedName>
        <fullName evidence="3">HEAT repeat domain-containing protein</fullName>
    </recommendedName>
</protein>
<evidence type="ECO:0008006" key="3">
    <source>
        <dbReference type="Google" id="ProtNLM"/>
    </source>
</evidence>
<proteinExistence type="predicted"/>
<keyword evidence="2" id="KW-1185">Reference proteome</keyword>
<accession>A0ABU2W770</accession>
<comment type="caution">
    <text evidence="1">The sequence shown here is derived from an EMBL/GenBank/DDBJ whole genome shotgun (WGS) entry which is preliminary data.</text>
</comment>
<dbReference type="RefSeq" id="WP_311604128.1">
    <property type="nucleotide sequence ID" value="NZ_JAVRFG010000036.1"/>
</dbReference>
<sequence>MTVNRDRSLELAAQKAAPEGPEGVALALFQTLWGLPKFADEHRLRRLEVFRVIALRTWPEGPEAVAAAALHALNGATGDPAAPWAQQTAQRAVQLAAFGLGPDEIRARAAEAWEYVLEAEGGFYEEEEDEELGGGPCLSERWRHTEWQRLLELVTAGGGPL</sequence>
<reference evidence="2" key="1">
    <citation type="submission" date="2023-07" db="EMBL/GenBank/DDBJ databases">
        <title>30 novel species of actinomycetes from the DSMZ collection.</title>
        <authorList>
            <person name="Nouioui I."/>
        </authorList>
    </citation>
    <scope>NUCLEOTIDE SEQUENCE [LARGE SCALE GENOMIC DNA]</scope>
    <source>
        <strain evidence="2">DSM 40932</strain>
    </source>
</reference>
<evidence type="ECO:0000313" key="1">
    <source>
        <dbReference type="EMBL" id="MDT0493715.1"/>
    </source>
</evidence>
<organism evidence="1 2">
    <name type="scientific">Streptomyces stephensoniae</name>
    <dbReference type="NCBI Taxonomy" id="3375367"/>
    <lineage>
        <taxon>Bacteria</taxon>
        <taxon>Bacillati</taxon>
        <taxon>Actinomycetota</taxon>
        <taxon>Actinomycetes</taxon>
        <taxon>Kitasatosporales</taxon>
        <taxon>Streptomycetaceae</taxon>
        <taxon>Streptomyces</taxon>
    </lineage>
</organism>
<dbReference type="EMBL" id="JAVRFG010000036">
    <property type="protein sequence ID" value="MDT0493715.1"/>
    <property type="molecule type" value="Genomic_DNA"/>
</dbReference>
<name>A0ABU2W770_9ACTN</name>
<dbReference type="Proteomes" id="UP001180556">
    <property type="component" value="Unassembled WGS sequence"/>
</dbReference>
<evidence type="ECO:0000313" key="2">
    <source>
        <dbReference type="Proteomes" id="UP001180556"/>
    </source>
</evidence>
<gene>
    <name evidence="1" type="ORF">RM717_24750</name>
</gene>